<evidence type="ECO:0000313" key="6">
    <source>
        <dbReference type="EMBL" id="RWS12582.1"/>
    </source>
</evidence>
<keyword evidence="1" id="KW-0325">Glycoprotein</keyword>
<feature type="region of interest" description="Disordered" evidence="2">
    <location>
        <begin position="300"/>
        <end position="338"/>
    </location>
</feature>
<dbReference type="Proteomes" id="UP000285301">
    <property type="component" value="Unassembled WGS sequence"/>
</dbReference>
<comment type="caution">
    <text evidence="5">The sequence shown here is derived from an EMBL/GenBank/DDBJ whole genome shotgun (WGS) entry which is preliminary data.</text>
</comment>
<dbReference type="SUPFAM" id="SSF53474">
    <property type="entry name" value="alpha/beta-Hydrolases"/>
    <property type="match status" value="1"/>
</dbReference>
<evidence type="ECO:0000256" key="1">
    <source>
        <dbReference type="ARBA" id="ARBA00023180"/>
    </source>
</evidence>
<feature type="compositionally biased region" description="Polar residues" evidence="2">
    <location>
        <begin position="45"/>
        <end position="55"/>
    </location>
</feature>
<feature type="domain" description="Carboxylesterase type B" evidence="4">
    <location>
        <begin position="423"/>
        <end position="890"/>
    </location>
</feature>
<feature type="compositionally biased region" description="Basic and acidic residues" evidence="2">
    <location>
        <begin position="66"/>
        <end position="90"/>
    </location>
</feature>
<dbReference type="Pfam" id="PF00135">
    <property type="entry name" value="COesterase"/>
    <property type="match status" value="1"/>
</dbReference>
<proteinExistence type="predicted"/>
<feature type="compositionally biased region" description="Basic and acidic residues" evidence="2">
    <location>
        <begin position="206"/>
        <end position="218"/>
    </location>
</feature>
<feature type="transmembrane region" description="Helical" evidence="3">
    <location>
        <begin position="376"/>
        <end position="398"/>
    </location>
</feature>
<reference evidence="5 7" key="1">
    <citation type="journal article" date="2018" name="Gigascience">
        <title>Genomes of trombidid mites reveal novel predicted allergens and laterally-transferred genes associated with secondary metabolism.</title>
        <authorList>
            <person name="Dong X."/>
            <person name="Chaisiri K."/>
            <person name="Xia D."/>
            <person name="Armstrong S.D."/>
            <person name="Fang Y."/>
            <person name="Donnelly M.J."/>
            <person name="Kadowaki T."/>
            <person name="McGarry J.W."/>
            <person name="Darby A.C."/>
            <person name="Makepeace B.L."/>
        </authorList>
    </citation>
    <scope>NUCLEOTIDE SEQUENCE [LARGE SCALE GENOMIC DNA]</scope>
    <source>
        <strain evidence="5">UoL-WK</strain>
    </source>
</reference>
<accession>A0A3S3RU13</accession>
<evidence type="ECO:0000313" key="7">
    <source>
        <dbReference type="Proteomes" id="UP000285301"/>
    </source>
</evidence>
<feature type="region of interest" description="Disordered" evidence="2">
    <location>
        <begin position="149"/>
        <end position="218"/>
    </location>
</feature>
<feature type="region of interest" description="Disordered" evidence="2">
    <location>
        <begin position="242"/>
        <end position="281"/>
    </location>
</feature>
<organism evidence="5 7">
    <name type="scientific">Dinothrombium tinctorium</name>
    <dbReference type="NCBI Taxonomy" id="1965070"/>
    <lineage>
        <taxon>Eukaryota</taxon>
        <taxon>Metazoa</taxon>
        <taxon>Ecdysozoa</taxon>
        <taxon>Arthropoda</taxon>
        <taxon>Chelicerata</taxon>
        <taxon>Arachnida</taxon>
        <taxon>Acari</taxon>
        <taxon>Acariformes</taxon>
        <taxon>Trombidiformes</taxon>
        <taxon>Prostigmata</taxon>
        <taxon>Anystina</taxon>
        <taxon>Parasitengona</taxon>
        <taxon>Trombidioidea</taxon>
        <taxon>Trombidiidae</taxon>
        <taxon>Dinothrombium</taxon>
    </lineage>
</organism>
<gene>
    <name evidence="6" type="ORF">B4U79_13039</name>
    <name evidence="5" type="ORF">B4U79_13925</name>
</gene>
<feature type="compositionally biased region" description="Basic and acidic residues" evidence="2">
    <location>
        <begin position="304"/>
        <end position="314"/>
    </location>
</feature>
<dbReference type="PROSITE" id="PS00941">
    <property type="entry name" value="CARBOXYLESTERASE_B_2"/>
    <property type="match status" value="1"/>
</dbReference>
<keyword evidence="3" id="KW-0812">Transmembrane</keyword>
<feature type="compositionally biased region" description="Polar residues" evidence="2">
    <location>
        <begin position="114"/>
        <end position="124"/>
    </location>
</feature>
<evidence type="ECO:0000256" key="2">
    <source>
        <dbReference type="SAM" id="MobiDB-lite"/>
    </source>
</evidence>
<dbReference type="OrthoDB" id="6482931at2759"/>
<feature type="compositionally biased region" description="Basic and acidic residues" evidence="2">
    <location>
        <begin position="254"/>
        <end position="281"/>
    </location>
</feature>
<dbReference type="InterPro" id="IPR019819">
    <property type="entry name" value="Carboxylesterase_B_CS"/>
</dbReference>
<feature type="compositionally biased region" description="Basic and acidic residues" evidence="2">
    <location>
        <begin position="97"/>
        <end position="109"/>
    </location>
</feature>
<keyword evidence="7" id="KW-1185">Reference proteome</keyword>
<protein>
    <submittedName>
        <fullName evidence="5">Neurotactin-like protein</fullName>
    </submittedName>
</protein>
<dbReference type="PANTHER" id="PTHR11559">
    <property type="entry name" value="CARBOXYLESTERASE"/>
    <property type="match status" value="1"/>
</dbReference>
<dbReference type="AlphaFoldDB" id="A0A3S3RU13"/>
<sequence>MVNETEDEINAATAHHKEAYSSNANCSEANAVNSVVDGIGDNREAPSQLNEQNDVGGNFGVAEDEEARKTTFNKDEQFKKSDELIEDHEQATNNYDVKNDTNTEDKNETVEDPTATNGTSTGEEVNSIDLPLINKSDLVLINVCGSAKEDEKINDESPMAPLENVTVGENKMEADKNKEEETKIDDVPQEDRKDAKTNAELSEQADAMREGNEKDENICVEKIKSEVEKSDDVIVKIEDKVNCEQQSQQQQIETKVESNGVHREDEAKHESSGGKQQEEVKAVKTANDCGGGESKKNFWTKVWRSKESQPKSDETDIEVIDSPPTEKKNSSAGNSEHTDVTIPICTESEQKAKQLEEKELTPTHLMFRVQSPYFKYIFSFAIFALLLLLFALTVVFLFPETFDIRYLNLIGNNGGNKKQSDQTPIAYTSCGQIHGSTESDMAVFRGIPYALPPIGQNRWLPPKEPACVKNASKLFALDLKDFCYQRPVTGFNLSFSEDCLYLNIWTQNLNQNAKKLPVLVYIPGDTLTGYTSTDIQWLPTGTQVVKDYNVVFVTISYRLGAFGFMSLKTLSIRDESTNYGLLDLIAALKWINTHIDSFGGDRDMVTILSHGSAASLSLVLATHEEASEYIDRVWLASPSPKFTNATLRQVQDENYSFIRSLNCLPNATQVNTLPEAHQQVLQCLLSSSSAAVLKATPERWYENVNHLPSEAELLPSPILAIDGNVIKDNPFKLMKDTKVKIVIGMNVEETGAYSEKPSFIEEWESENFMQTIEQRLAAIDANVTEEYVKLYRNQSIDSTNEQIYHAMVTDIRYLCPLFASLQLSMAPSHVYTYVNEYKPSFPIKYNSKYSNSKMTVHGIDVLALLDLLTNWFVINPKANDDMYMDTMQEQFKLYLNQESESDFALRSLDSGFTNIISTNGTLSVRMLPLQRCEILSKSYEFEKYAKIN</sequence>
<feature type="compositionally biased region" description="Basic and acidic residues" evidence="2">
    <location>
        <begin position="170"/>
        <end position="197"/>
    </location>
</feature>
<name>A0A3S3RU13_9ACAR</name>
<dbReference type="InterPro" id="IPR050309">
    <property type="entry name" value="Type-B_Carboxylest/Lipase"/>
</dbReference>
<dbReference type="EMBL" id="NCKU01001269">
    <property type="protein sequence ID" value="RWS12582.1"/>
    <property type="molecule type" value="Genomic_DNA"/>
</dbReference>
<evidence type="ECO:0000256" key="3">
    <source>
        <dbReference type="SAM" id="Phobius"/>
    </source>
</evidence>
<keyword evidence="3" id="KW-0472">Membrane</keyword>
<reference evidence="5" key="2">
    <citation type="submission" date="2018-11" db="EMBL/GenBank/DDBJ databases">
        <title>Trombidioid mite genomics.</title>
        <authorList>
            <person name="Dong X."/>
        </authorList>
    </citation>
    <scope>NUCLEOTIDE SEQUENCE</scope>
    <source>
        <strain evidence="5">UoL-WK</strain>
    </source>
</reference>
<dbReference type="InterPro" id="IPR002018">
    <property type="entry name" value="CarbesteraseB"/>
</dbReference>
<dbReference type="Gene3D" id="3.40.50.1820">
    <property type="entry name" value="alpha/beta hydrolase"/>
    <property type="match status" value="1"/>
</dbReference>
<dbReference type="EMBL" id="NCKU01004377">
    <property type="protein sequence ID" value="RWS06035.1"/>
    <property type="molecule type" value="Genomic_DNA"/>
</dbReference>
<dbReference type="STRING" id="1965070.A0A3S3RU13"/>
<evidence type="ECO:0000259" key="4">
    <source>
        <dbReference type="Pfam" id="PF00135"/>
    </source>
</evidence>
<evidence type="ECO:0000313" key="5">
    <source>
        <dbReference type="EMBL" id="RWS06035.1"/>
    </source>
</evidence>
<keyword evidence="3" id="KW-1133">Transmembrane helix</keyword>
<dbReference type="InterPro" id="IPR029058">
    <property type="entry name" value="AB_hydrolase_fold"/>
</dbReference>
<feature type="region of interest" description="Disordered" evidence="2">
    <location>
        <begin position="37"/>
        <end position="125"/>
    </location>
</feature>